<feature type="region of interest" description="Disordered" evidence="7">
    <location>
        <begin position="75"/>
        <end position="237"/>
    </location>
</feature>
<sequence length="237" mass="26535">MEEFEWTVVNEGYLLDAMAGHKPVGVNKYFQMAFICDKFCDNLKKDVASEKIWAHLETMYNLEALDESESIPFPNSEKEFNLPDADFGNLINKKETEDKHKVVTTPKGGRETPKLSKDTKKEDKPTAVKNQKEERRDSKEGITKEAPKTFPIAKKEVKKDTEKTAKEKSKPGRSSHSGTTKEESKSGKTKSEESPKVAKRPTRGSLSLSKPNDDSGSSGKSSPVNVTPAAKRRRQMI</sequence>
<protein>
    <recommendedName>
        <fullName evidence="10">MRG-binding protein</fullName>
    </recommendedName>
</protein>
<reference evidence="8" key="1">
    <citation type="submission" date="2022-03" db="EMBL/GenBank/DDBJ databases">
        <authorList>
            <person name="Sayadi A."/>
        </authorList>
    </citation>
    <scope>NUCLEOTIDE SEQUENCE</scope>
</reference>
<dbReference type="GO" id="GO:0006325">
    <property type="term" value="P:chromatin organization"/>
    <property type="evidence" value="ECO:0007669"/>
    <property type="project" value="UniProtKB-KW"/>
</dbReference>
<keyword evidence="5" id="KW-0804">Transcription</keyword>
<comment type="subcellular location">
    <subcellularLocation>
        <location evidence="1">Nucleus</location>
    </subcellularLocation>
</comment>
<evidence type="ECO:0000313" key="8">
    <source>
        <dbReference type="EMBL" id="CAH1976714.1"/>
    </source>
</evidence>
<dbReference type="Pfam" id="PF07904">
    <property type="entry name" value="Eaf7"/>
    <property type="match status" value="1"/>
</dbReference>
<dbReference type="AlphaFoldDB" id="A0A9P0KJE1"/>
<accession>A0A9P0KJE1</accession>
<dbReference type="EMBL" id="CAKOFQ010006851">
    <property type="protein sequence ID" value="CAH1976714.1"/>
    <property type="molecule type" value="Genomic_DNA"/>
</dbReference>
<keyword evidence="4" id="KW-0805">Transcription regulation</keyword>
<evidence type="ECO:0000256" key="3">
    <source>
        <dbReference type="ARBA" id="ARBA00022853"/>
    </source>
</evidence>
<dbReference type="GO" id="GO:0006357">
    <property type="term" value="P:regulation of transcription by RNA polymerase II"/>
    <property type="evidence" value="ECO:0007669"/>
    <property type="project" value="TreeGrafter"/>
</dbReference>
<comment type="similarity">
    <text evidence="2">Belongs to the EAF7 family.</text>
</comment>
<evidence type="ECO:0008006" key="10">
    <source>
        <dbReference type="Google" id="ProtNLM"/>
    </source>
</evidence>
<dbReference type="GO" id="GO:0005634">
    <property type="term" value="C:nucleus"/>
    <property type="evidence" value="ECO:0007669"/>
    <property type="project" value="UniProtKB-SubCell"/>
</dbReference>
<feature type="compositionally biased region" description="Basic and acidic residues" evidence="7">
    <location>
        <begin position="92"/>
        <end position="101"/>
    </location>
</feature>
<evidence type="ECO:0000256" key="7">
    <source>
        <dbReference type="SAM" id="MobiDB-lite"/>
    </source>
</evidence>
<dbReference type="InterPro" id="IPR012423">
    <property type="entry name" value="Eaf7/MRGBP"/>
</dbReference>
<evidence type="ECO:0000256" key="5">
    <source>
        <dbReference type="ARBA" id="ARBA00023163"/>
    </source>
</evidence>
<organism evidence="8 9">
    <name type="scientific">Acanthoscelides obtectus</name>
    <name type="common">Bean weevil</name>
    <name type="synonym">Bruchus obtectus</name>
    <dbReference type="NCBI Taxonomy" id="200917"/>
    <lineage>
        <taxon>Eukaryota</taxon>
        <taxon>Metazoa</taxon>
        <taxon>Ecdysozoa</taxon>
        <taxon>Arthropoda</taxon>
        <taxon>Hexapoda</taxon>
        <taxon>Insecta</taxon>
        <taxon>Pterygota</taxon>
        <taxon>Neoptera</taxon>
        <taxon>Endopterygota</taxon>
        <taxon>Coleoptera</taxon>
        <taxon>Polyphaga</taxon>
        <taxon>Cucujiformia</taxon>
        <taxon>Chrysomeloidea</taxon>
        <taxon>Chrysomelidae</taxon>
        <taxon>Bruchinae</taxon>
        <taxon>Bruchini</taxon>
        <taxon>Acanthoscelides</taxon>
    </lineage>
</organism>
<dbReference type="OrthoDB" id="5595141at2759"/>
<evidence type="ECO:0000256" key="1">
    <source>
        <dbReference type="ARBA" id="ARBA00004123"/>
    </source>
</evidence>
<dbReference type="PANTHER" id="PTHR13581:SF5">
    <property type="entry name" value="MRG_MORF4L-BINDING PROTEIN"/>
    <property type="match status" value="1"/>
</dbReference>
<evidence type="ECO:0000313" key="9">
    <source>
        <dbReference type="Proteomes" id="UP001152888"/>
    </source>
</evidence>
<keyword evidence="6" id="KW-0539">Nucleus</keyword>
<dbReference type="Proteomes" id="UP001152888">
    <property type="component" value="Unassembled WGS sequence"/>
</dbReference>
<proteinExistence type="inferred from homology"/>
<feature type="compositionally biased region" description="Polar residues" evidence="7">
    <location>
        <begin position="204"/>
        <end position="225"/>
    </location>
</feature>
<keyword evidence="9" id="KW-1185">Reference proteome</keyword>
<evidence type="ECO:0000256" key="6">
    <source>
        <dbReference type="ARBA" id="ARBA00023242"/>
    </source>
</evidence>
<evidence type="ECO:0000256" key="4">
    <source>
        <dbReference type="ARBA" id="ARBA00023015"/>
    </source>
</evidence>
<gene>
    <name evidence="8" type="ORF">ACAOBT_LOCUS12296</name>
</gene>
<name>A0A9P0KJE1_ACAOB</name>
<feature type="compositionally biased region" description="Basic and acidic residues" evidence="7">
    <location>
        <begin position="108"/>
        <end position="170"/>
    </location>
</feature>
<evidence type="ECO:0000256" key="2">
    <source>
        <dbReference type="ARBA" id="ARBA00007117"/>
    </source>
</evidence>
<dbReference type="PANTHER" id="PTHR13581">
    <property type="entry name" value="MRG-BINDING PROTEIN"/>
    <property type="match status" value="1"/>
</dbReference>
<feature type="compositionally biased region" description="Basic and acidic residues" evidence="7">
    <location>
        <begin position="179"/>
        <end position="196"/>
    </location>
</feature>
<dbReference type="GO" id="GO:0035267">
    <property type="term" value="C:NuA4 histone acetyltransferase complex"/>
    <property type="evidence" value="ECO:0007669"/>
    <property type="project" value="TreeGrafter"/>
</dbReference>
<comment type="caution">
    <text evidence="8">The sequence shown here is derived from an EMBL/GenBank/DDBJ whole genome shotgun (WGS) entry which is preliminary data.</text>
</comment>
<keyword evidence="3" id="KW-0156">Chromatin regulator</keyword>